<reference evidence="1 2" key="1">
    <citation type="submission" date="2019-08" db="EMBL/GenBank/DDBJ databases">
        <authorList>
            <person name="Kuhnert P."/>
        </authorList>
    </citation>
    <scope>NUCLEOTIDE SEQUENCE [LARGE SCALE GENOMIC DNA]</scope>
    <source>
        <strain evidence="1 2">B36.5</strain>
    </source>
</reference>
<evidence type="ECO:0000313" key="2">
    <source>
        <dbReference type="Proteomes" id="UP000323594"/>
    </source>
</evidence>
<protein>
    <submittedName>
        <fullName evidence="1">Uncharacterized protein</fullName>
    </submittedName>
</protein>
<sequence>MFLLLAYGCCGLNFAESRLSIKRAGAEQLQTAGVLRAPLSLRLFLRYFGRAKRIRLRTFEKVLAALRPPNTGQDVFAWQMLQKHLDLRVLKALKKSLCF</sequence>
<gene>
    <name evidence="1" type="ORF">FUT82_12630</name>
</gene>
<name>A0AAE6M7P2_TREPH</name>
<dbReference type="EMBL" id="CP042817">
    <property type="protein sequence ID" value="QEJ98758.1"/>
    <property type="molecule type" value="Genomic_DNA"/>
</dbReference>
<dbReference type="AlphaFoldDB" id="A0AAE6M7P2"/>
<proteinExistence type="predicted"/>
<accession>A0AAE6M7P2</accession>
<organism evidence="1 2">
    <name type="scientific">Treponema phagedenis</name>
    <dbReference type="NCBI Taxonomy" id="162"/>
    <lineage>
        <taxon>Bacteria</taxon>
        <taxon>Pseudomonadati</taxon>
        <taxon>Spirochaetota</taxon>
        <taxon>Spirochaetia</taxon>
        <taxon>Spirochaetales</taxon>
        <taxon>Treponemataceae</taxon>
        <taxon>Treponema</taxon>
    </lineage>
</organism>
<evidence type="ECO:0000313" key="1">
    <source>
        <dbReference type="EMBL" id="QEJ98758.1"/>
    </source>
</evidence>
<dbReference type="Proteomes" id="UP000323594">
    <property type="component" value="Chromosome"/>
</dbReference>